<dbReference type="Gene3D" id="2.60.40.10">
    <property type="entry name" value="Immunoglobulins"/>
    <property type="match status" value="1"/>
</dbReference>
<evidence type="ECO:0000256" key="3">
    <source>
        <dbReference type="SAM" id="SignalP"/>
    </source>
</evidence>
<reference evidence="5 6" key="1">
    <citation type="submission" date="2020-05" db="EMBL/GenBank/DDBJ databases">
        <title>Nakamurella sp. DB0629 isolated from air conditioner.</title>
        <authorList>
            <person name="Kim D.H."/>
            <person name="Kim D.-U."/>
        </authorList>
    </citation>
    <scope>NUCLEOTIDE SEQUENCE [LARGE SCALE GENOMIC DNA]</scope>
    <source>
        <strain evidence="5 6">DB0629</strain>
    </source>
</reference>
<feature type="chain" id="PRO_5039578661" evidence="3">
    <location>
        <begin position="30"/>
        <end position="866"/>
    </location>
</feature>
<comment type="caution">
    <text evidence="5">The sequence shown here is derived from an EMBL/GenBank/DDBJ whole genome shotgun (WGS) entry which is preliminary data.</text>
</comment>
<dbReference type="Pfam" id="PF13199">
    <property type="entry name" value="Glyco_hydro_66"/>
    <property type="match status" value="1"/>
</dbReference>
<dbReference type="Pfam" id="PF16990">
    <property type="entry name" value="CBM_35"/>
    <property type="match status" value="2"/>
</dbReference>
<feature type="domain" description="CBM6" evidence="4">
    <location>
        <begin position="744"/>
        <end position="866"/>
    </location>
</feature>
<dbReference type="GO" id="GO:0005975">
    <property type="term" value="P:carbohydrate metabolic process"/>
    <property type="evidence" value="ECO:0007669"/>
    <property type="project" value="UniProtKB-ARBA"/>
</dbReference>
<evidence type="ECO:0000256" key="1">
    <source>
        <dbReference type="ARBA" id="ARBA00010837"/>
    </source>
</evidence>
<gene>
    <name evidence="5" type="ORF">HKD39_03395</name>
</gene>
<dbReference type="SUPFAM" id="SSF49785">
    <property type="entry name" value="Galactose-binding domain-like"/>
    <property type="match status" value="2"/>
</dbReference>
<dbReference type="CDD" id="cd04083">
    <property type="entry name" value="CBM35_Lmo2446-like"/>
    <property type="match status" value="2"/>
</dbReference>
<evidence type="ECO:0000313" key="5">
    <source>
        <dbReference type="EMBL" id="NNG34782.1"/>
    </source>
</evidence>
<name>A0A849AD39_9ACTN</name>
<dbReference type="PANTHER" id="PTHR43863">
    <property type="entry name" value="HYDROLASE, PUTATIVE (AFU_ORTHOLOGUE AFUA_1G03140)-RELATED"/>
    <property type="match status" value="1"/>
</dbReference>
<keyword evidence="6" id="KW-1185">Reference proteome</keyword>
<feature type="signal peptide" evidence="3">
    <location>
        <begin position="1"/>
        <end position="29"/>
    </location>
</feature>
<feature type="domain" description="CBM6" evidence="4">
    <location>
        <begin position="415"/>
        <end position="541"/>
    </location>
</feature>
<sequence>MGRLRYRRHLNLALAVATAAIVAPAVASAAGAAPPTTGDRSVAAATVTVGDAYVDLPRYAPGQPVTVSADLSAAGGTWTGPVTFTVTHLGEPVATATVTATAAPTTTANWTFTPPAADYQGYLVQITAGGATASAAVDVSSDWTVFPRIGFLSAYPAGLTQAQADAQIRLLQRKYHLNALQFYDWMWRHDKPIQRDAAGSLATTWTAWNGDVIAPQTVSRYITAAHQQNVAALPYSMSYAALNNYQQVSGLSDDWRLKYADGTPWDFEMIPGANLYMFDPANPSWQRHITAQYRDQVDTMGFDGVHVDQLGDWGAMTDWAGKPVDLPAGFRSLLQASDRALAGSAGTVVGMNAVDGFGSDAIATSGVVDYLYTELWDRHEKYLDVKALLDRQQRLSGGESRVIAGYLNNHDNSGPRYEAEQAVLSETLGTNTNHSGYTGPGFVDKFGTVGQRVEFTVTAPETRRYSLNFRYGNATGAVASRTVKVDGTPVGTVKFQPAGSWDTWKLPQSITTRLTAGQHTITLELTATDTGFINLDSLVLGEFDPTSVKLANAAFAASGASAIAMGQDANMLSNPYFPDFSKQLSNDLAGWMEGFYDFTTAYENLLYGPDVYSIDSGRQVVTVDGIATSGAAEPNTVWVNAKRSADHDVIQLINLLGNDDRWRPSGKTTPPVQRDLKVRYYIGPDLQPGDLRVASPDRDGGRSTNLPYAVGTDSAGRYLSFTVPELRTWDMLYLEREFATPAGGRYEAETAVRTGVTVGTDHPGYTGSGFVDNFAAPNTGVTTTMRAAATGEATLRIRYAAPTTTTRTLAVDGATSIPLTLPATGSWDTWATATVRFPLKAGLHSVVLWHGGTDSGAVNIDHLELA</sequence>
<dbReference type="InterPro" id="IPR013783">
    <property type="entry name" value="Ig-like_fold"/>
</dbReference>
<dbReference type="SUPFAM" id="SSF51445">
    <property type="entry name" value="(Trans)glycosidases"/>
    <property type="match status" value="1"/>
</dbReference>
<dbReference type="InterPro" id="IPR013780">
    <property type="entry name" value="Glyco_hydro_b"/>
</dbReference>
<dbReference type="Gene3D" id="2.60.120.260">
    <property type="entry name" value="Galactose-binding domain-like"/>
    <property type="match status" value="2"/>
</dbReference>
<keyword evidence="2 3" id="KW-0732">Signal</keyword>
<proteinExistence type="inferred from homology"/>
<dbReference type="Gene3D" id="3.20.20.80">
    <property type="entry name" value="Glycosidases"/>
    <property type="match status" value="1"/>
</dbReference>
<dbReference type="InterPro" id="IPR017853">
    <property type="entry name" value="GH"/>
</dbReference>
<dbReference type="InterPro" id="IPR008979">
    <property type="entry name" value="Galactose-bd-like_sf"/>
</dbReference>
<dbReference type="GO" id="GO:0030246">
    <property type="term" value="F:carbohydrate binding"/>
    <property type="evidence" value="ECO:0007669"/>
    <property type="project" value="InterPro"/>
</dbReference>
<dbReference type="EMBL" id="JABEND010000002">
    <property type="protein sequence ID" value="NNG34782.1"/>
    <property type="molecule type" value="Genomic_DNA"/>
</dbReference>
<evidence type="ECO:0000313" key="6">
    <source>
        <dbReference type="Proteomes" id="UP000562984"/>
    </source>
</evidence>
<accession>A0A849AD39</accession>
<dbReference type="InterPro" id="IPR051816">
    <property type="entry name" value="Glycosyl_Hydrolase_31"/>
</dbReference>
<dbReference type="Gene3D" id="2.60.40.1180">
    <property type="entry name" value="Golgi alpha-mannosidase II"/>
    <property type="match status" value="1"/>
</dbReference>
<dbReference type="PROSITE" id="PS51175">
    <property type="entry name" value="CBM6"/>
    <property type="match status" value="2"/>
</dbReference>
<organism evidence="5 6">
    <name type="scientific">Nakamurella aerolata</name>
    <dbReference type="NCBI Taxonomy" id="1656892"/>
    <lineage>
        <taxon>Bacteria</taxon>
        <taxon>Bacillati</taxon>
        <taxon>Actinomycetota</taxon>
        <taxon>Actinomycetes</taxon>
        <taxon>Nakamurellales</taxon>
        <taxon>Nakamurellaceae</taxon>
        <taxon>Nakamurella</taxon>
    </lineage>
</organism>
<dbReference type="PANTHER" id="PTHR43863:SF2">
    <property type="entry name" value="MALTASE-GLUCOAMYLASE"/>
    <property type="match status" value="1"/>
</dbReference>
<dbReference type="InterPro" id="IPR025092">
    <property type="entry name" value="Glyco_hydro_66"/>
</dbReference>
<dbReference type="CDD" id="cd14745">
    <property type="entry name" value="GH66"/>
    <property type="match status" value="1"/>
</dbReference>
<dbReference type="Proteomes" id="UP000562984">
    <property type="component" value="Unassembled WGS sequence"/>
</dbReference>
<comment type="similarity">
    <text evidence="1">Belongs to the glycosyl hydrolase 66 family.</text>
</comment>
<evidence type="ECO:0000259" key="4">
    <source>
        <dbReference type="PROSITE" id="PS51175"/>
    </source>
</evidence>
<evidence type="ECO:0000256" key="2">
    <source>
        <dbReference type="ARBA" id="ARBA00022729"/>
    </source>
</evidence>
<dbReference type="AlphaFoldDB" id="A0A849AD39"/>
<dbReference type="InterPro" id="IPR005084">
    <property type="entry name" value="CBM6"/>
</dbReference>
<protein>
    <submittedName>
        <fullName evidence="5">Carbohydrate-binding protein</fullName>
    </submittedName>
</protein>
<dbReference type="RefSeq" id="WP_171198467.1">
    <property type="nucleotide sequence ID" value="NZ_JABEND010000002.1"/>
</dbReference>